<dbReference type="SUPFAM" id="SSF89360">
    <property type="entry name" value="HesB-like domain"/>
    <property type="match status" value="1"/>
</dbReference>
<organism evidence="1 2">
    <name type="scientific">Vagococcus salmoninarum</name>
    <dbReference type="NCBI Taxonomy" id="2739"/>
    <lineage>
        <taxon>Bacteria</taxon>
        <taxon>Bacillati</taxon>
        <taxon>Bacillota</taxon>
        <taxon>Bacilli</taxon>
        <taxon>Lactobacillales</taxon>
        <taxon>Enterococcaceae</taxon>
        <taxon>Vagococcus</taxon>
    </lineage>
</organism>
<protein>
    <recommendedName>
        <fullName evidence="3">Iron-sulfur cluster biosynthesis protein</fullName>
    </recommendedName>
</protein>
<reference evidence="1 2" key="1">
    <citation type="submission" date="2017-05" db="EMBL/GenBank/DDBJ databases">
        <title>Vagococcus spp. assemblies.</title>
        <authorList>
            <person name="Gulvik C.A."/>
        </authorList>
    </citation>
    <scope>NUCLEOTIDE SEQUENCE [LARGE SCALE GENOMIC DNA]</scope>
    <source>
        <strain evidence="1 2">NCFB 2777</strain>
    </source>
</reference>
<evidence type="ECO:0000313" key="1">
    <source>
        <dbReference type="EMBL" id="RST96888.1"/>
    </source>
</evidence>
<proteinExistence type="predicted"/>
<evidence type="ECO:0000313" key="2">
    <source>
        <dbReference type="Proteomes" id="UP000287239"/>
    </source>
</evidence>
<name>A0A429ZT79_9ENTE</name>
<gene>
    <name evidence="1" type="ORF">CBF35_04770</name>
</gene>
<dbReference type="RefSeq" id="WP_126778847.1">
    <property type="nucleotide sequence ID" value="NZ_NGJU01000005.1"/>
</dbReference>
<comment type="caution">
    <text evidence="1">The sequence shown here is derived from an EMBL/GenBank/DDBJ whole genome shotgun (WGS) entry which is preliminary data.</text>
</comment>
<dbReference type="OrthoDB" id="1645729at2"/>
<dbReference type="Proteomes" id="UP000287239">
    <property type="component" value="Unassembled WGS sequence"/>
</dbReference>
<dbReference type="InterPro" id="IPR035903">
    <property type="entry name" value="HesB-like_dom_sf"/>
</dbReference>
<dbReference type="EMBL" id="NGJU01000005">
    <property type="protein sequence ID" value="RST96888.1"/>
    <property type="molecule type" value="Genomic_DNA"/>
</dbReference>
<evidence type="ECO:0008006" key="3">
    <source>
        <dbReference type="Google" id="ProtNLM"/>
    </source>
</evidence>
<dbReference type="AlphaFoldDB" id="A0A429ZT79"/>
<keyword evidence="2" id="KW-1185">Reference proteome</keyword>
<sequence>MKITISPEATKWFTEELELEKGDSIRFFGKYGGSTNVHAGFITGMEIANPSRETLGTVKDGGINFFAEEIDDWFFHGYDLSVDYDAQRDEPTYYYVANS</sequence>
<dbReference type="GeneID" id="98567674"/>
<accession>A0A429ZT79</accession>